<gene>
    <name evidence="2" type="ORF">FGM00_03920</name>
</gene>
<evidence type="ECO:0000313" key="3">
    <source>
        <dbReference type="Proteomes" id="UP000310017"/>
    </source>
</evidence>
<dbReference type="RefSeq" id="WP_138851653.1">
    <property type="nucleotide sequence ID" value="NZ_CP040710.1"/>
</dbReference>
<organism evidence="2 3">
    <name type="scientific">Aggregatimonas sangjinii</name>
    <dbReference type="NCBI Taxonomy" id="2583587"/>
    <lineage>
        <taxon>Bacteria</taxon>
        <taxon>Pseudomonadati</taxon>
        <taxon>Bacteroidota</taxon>
        <taxon>Flavobacteriia</taxon>
        <taxon>Flavobacteriales</taxon>
        <taxon>Flavobacteriaceae</taxon>
        <taxon>Aggregatimonas</taxon>
    </lineage>
</organism>
<sequence>MTYILALLLALAAIILGIVRFKIHPFFVLLLAAIGYGFLTGMSVPEILVAINDGFGGLMGKIGLIIFFGVVIGTVLEKSGGAMVIASWILRMVGERFVHLAMMLTGYLLSVPVFVDSAFIMMNSLNKTLSKKAKVAFSGTSVALGLGLMATHVMVPPTPGPIAAAALLEVDLGNLILWGLFVSLIALIPCYFFAIKIASRVKIPIVLEAVSETNHTPKLLTSLLSIVIPIVLIIAKSIFDYPDLNLQQHLLYPFVSFVGTPVIALLIGVALTLLLPQKLDQRIFSATGWFGEALKVAAPILMITGAGGIFGKMLQNSGIAEAITENFADLNMGLLFPFLLAASLKIAQGSSTVALITTASIVAPMMMVLGLDEPFIRTLTVLAIGAGAVVVSHANDSFFWVFTQLTGMNVKQGNQTLTLGTLTLGVSAFLIVFLLSFL</sequence>
<dbReference type="OrthoDB" id="9787129at2"/>
<dbReference type="KEGG" id="asag:FGM00_03920"/>
<name>A0A5B7SQP6_9FLAO</name>
<feature type="transmembrane region" description="Helical" evidence="1">
    <location>
        <begin position="135"/>
        <end position="155"/>
    </location>
</feature>
<dbReference type="PANTHER" id="PTHR30354">
    <property type="entry name" value="GNT FAMILY GLUCONATE TRANSPORTER"/>
    <property type="match status" value="1"/>
</dbReference>
<dbReference type="Proteomes" id="UP000310017">
    <property type="component" value="Chromosome"/>
</dbReference>
<reference evidence="2 3" key="1">
    <citation type="submission" date="2019-05" db="EMBL/GenBank/DDBJ databases">
        <title>Genome sequencing of F202Z8.</title>
        <authorList>
            <person name="Kwon Y.M."/>
        </authorList>
    </citation>
    <scope>NUCLEOTIDE SEQUENCE [LARGE SCALE GENOMIC DNA]</scope>
    <source>
        <strain evidence="2 3">F202Z8</strain>
    </source>
</reference>
<keyword evidence="1" id="KW-1133">Transmembrane helix</keyword>
<dbReference type="GO" id="GO:0005886">
    <property type="term" value="C:plasma membrane"/>
    <property type="evidence" value="ECO:0007669"/>
    <property type="project" value="TreeGrafter"/>
</dbReference>
<evidence type="ECO:0000313" key="2">
    <source>
        <dbReference type="EMBL" id="QCW99300.1"/>
    </source>
</evidence>
<protein>
    <submittedName>
        <fullName evidence="2">GntP family permease</fullName>
    </submittedName>
</protein>
<keyword evidence="3" id="KW-1185">Reference proteome</keyword>
<proteinExistence type="predicted"/>
<dbReference type="InterPro" id="IPR003474">
    <property type="entry name" value="Glcn_transporter"/>
</dbReference>
<feature type="transmembrane region" description="Helical" evidence="1">
    <location>
        <begin position="415"/>
        <end position="437"/>
    </location>
</feature>
<dbReference type="GO" id="GO:0015128">
    <property type="term" value="F:gluconate transmembrane transporter activity"/>
    <property type="evidence" value="ECO:0007669"/>
    <property type="project" value="InterPro"/>
</dbReference>
<dbReference type="EMBL" id="CP040710">
    <property type="protein sequence ID" value="QCW99300.1"/>
    <property type="molecule type" value="Genomic_DNA"/>
</dbReference>
<feature type="transmembrane region" description="Helical" evidence="1">
    <location>
        <begin position="96"/>
        <end position="115"/>
    </location>
</feature>
<feature type="transmembrane region" description="Helical" evidence="1">
    <location>
        <begin position="251"/>
        <end position="275"/>
    </location>
</feature>
<feature type="transmembrane region" description="Helical" evidence="1">
    <location>
        <begin position="27"/>
        <end position="51"/>
    </location>
</feature>
<dbReference type="Pfam" id="PF02447">
    <property type="entry name" value="GntP_permease"/>
    <property type="match status" value="1"/>
</dbReference>
<keyword evidence="1" id="KW-0812">Transmembrane</keyword>
<feature type="transmembrane region" description="Helical" evidence="1">
    <location>
        <begin position="219"/>
        <end position="239"/>
    </location>
</feature>
<feature type="transmembrane region" description="Helical" evidence="1">
    <location>
        <begin position="58"/>
        <end position="76"/>
    </location>
</feature>
<feature type="transmembrane region" description="Helical" evidence="1">
    <location>
        <begin position="375"/>
        <end position="395"/>
    </location>
</feature>
<accession>A0A5B7SQP6</accession>
<feature type="transmembrane region" description="Helical" evidence="1">
    <location>
        <begin position="334"/>
        <end position="363"/>
    </location>
</feature>
<evidence type="ECO:0000256" key="1">
    <source>
        <dbReference type="SAM" id="Phobius"/>
    </source>
</evidence>
<feature type="transmembrane region" description="Helical" evidence="1">
    <location>
        <begin position="175"/>
        <end position="198"/>
    </location>
</feature>
<keyword evidence="1" id="KW-0472">Membrane</keyword>
<dbReference type="PANTHER" id="PTHR30354:SF11">
    <property type="entry name" value="PERMEASE"/>
    <property type="match status" value="1"/>
</dbReference>
<dbReference type="AlphaFoldDB" id="A0A5B7SQP6"/>
<feature type="transmembrane region" description="Helical" evidence="1">
    <location>
        <begin position="296"/>
        <end position="314"/>
    </location>
</feature>